<keyword evidence="2" id="KW-0812">Transmembrane</keyword>
<evidence type="ECO:0000256" key="4">
    <source>
        <dbReference type="ARBA" id="ARBA00023136"/>
    </source>
</evidence>
<dbReference type="Proteomes" id="UP000471633">
    <property type="component" value="Unassembled WGS sequence"/>
</dbReference>
<dbReference type="EMBL" id="AMPZ03000003">
    <property type="protein sequence ID" value="KAH9588400.1"/>
    <property type="molecule type" value="Genomic_DNA"/>
</dbReference>
<evidence type="ECO:0000256" key="3">
    <source>
        <dbReference type="ARBA" id="ARBA00022989"/>
    </source>
</evidence>
<organism evidence="5 6">
    <name type="scientific">Schistosoma haematobium</name>
    <name type="common">Blood fluke</name>
    <dbReference type="NCBI Taxonomy" id="6185"/>
    <lineage>
        <taxon>Eukaryota</taxon>
        <taxon>Metazoa</taxon>
        <taxon>Spiralia</taxon>
        <taxon>Lophotrochozoa</taxon>
        <taxon>Platyhelminthes</taxon>
        <taxon>Trematoda</taxon>
        <taxon>Digenea</taxon>
        <taxon>Strigeidida</taxon>
        <taxon>Schistosomatoidea</taxon>
        <taxon>Schistosomatidae</taxon>
        <taxon>Schistosoma</taxon>
    </lineage>
</organism>
<accession>A0A6A5D1Z3</accession>
<reference evidence="5" key="3">
    <citation type="submission" date="2021-06" db="EMBL/GenBank/DDBJ databases">
        <title>Chromosome-level genome assembly for S. haematobium.</title>
        <authorList>
            <person name="Stroehlein A.J."/>
        </authorList>
    </citation>
    <scope>NUCLEOTIDE SEQUENCE</scope>
</reference>
<dbReference type="OrthoDB" id="6255479at2759"/>
<dbReference type="AlphaFoldDB" id="A0A6A5D1Z3"/>
<proteinExistence type="predicted"/>
<evidence type="ECO:0000256" key="2">
    <source>
        <dbReference type="ARBA" id="ARBA00022692"/>
    </source>
</evidence>
<sequence length="349" mass="40851">MNSLNNVTELNTPWDTLIDCIMIKTNHPNASYYACIISTIYGTLIGYIFPMIGIFSLITNSIVAMIFFSLIHQKNLYFIFLGILAITDIGFDILIGWLWLFPAYGLPYITSGTIYYFILTKSYLHCRLLKSIQMTWCNLRGNIYILLAFTRLLLLLLHKPFNYKISTKYFMMILLITILIISSIISLPLILYTDLLITRRLFLTCWFTNYTLFLSIYQVLFSNSCLFQLTFVSFIDLLFLIKIIKWSKQRYQLTIHNCIVTKLKTKQISKIITLIVLDLISFISSIPSSILYIILVSKTQPNLEEIRIFTLLIHMSWGLIILQSSLNIILYYKRIDYFRNNLMKLINCH</sequence>
<dbReference type="GeneID" id="24590232"/>
<evidence type="ECO:0000313" key="6">
    <source>
        <dbReference type="Proteomes" id="UP000471633"/>
    </source>
</evidence>
<dbReference type="InterPro" id="IPR017452">
    <property type="entry name" value="GPCR_Rhodpsn_7TM"/>
</dbReference>
<reference evidence="5" key="1">
    <citation type="journal article" date="2012" name="Nat. Genet.">
        <title>Whole-genome sequence of Schistosoma haematobium.</title>
        <authorList>
            <person name="Young N.D."/>
            <person name="Jex A.R."/>
            <person name="Li B."/>
            <person name="Liu S."/>
            <person name="Yang L."/>
            <person name="Xiong Z."/>
            <person name="Li Y."/>
            <person name="Cantacessi C."/>
            <person name="Hall R.S."/>
            <person name="Xu X."/>
            <person name="Chen F."/>
            <person name="Wu X."/>
            <person name="Zerlotini A."/>
            <person name="Oliveira G."/>
            <person name="Hofmann A."/>
            <person name="Zhang G."/>
            <person name="Fang X."/>
            <person name="Kang Y."/>
            <person name="Campbell B.E."/>
            <person name="Loukas A."/>
            <person name="Ranganathan S."/>
            <person name="Rollinson D."/>
            <person name="Rinaldi G."/>
            <person name="Brindley P.J."/>
            <person name="Yang H."/>
            <person name="Wang J."/>
            <person name="Wang J."/>
            <person name="Gasser R.B."/>
        </authorList>
    </citation>
    <scope>NUCLEOTIDE SEQUENCE</scope>
</reference>
<dbReference type="GO" id="GO:0016020">
    <property type="term" value="C:membrane"/>
    <property type="evidence" value="ECO:0007669"/>
    <property type="project" value="UniProtKB-SubCell"/>
</dbReference>
<comment type="subcellular location">
    <subcellularLocation>
        <location evidence="1">Membrane</location>
    </subcellularLocation>
</comment>
<dbReference type="CTD" id="24590232"/>
<dbReference type="RefSeq" id="XP_012794121.2">
    <property type="nucleotide sequence ID" value="XM_012938667.2"/>
</dbReference>
<keyword evidence="4" id="KW-0472">Membrane</keyword>
<keyword evidence="3" id="KW-1133">Transmembrane helix</keyword>
<dbReference type="KEGG" id="shx:MS3_00005812"/>
<evidence type="ECO:0000313" key="5">
    <source>
        <dbReference type="EMBL" id="KAH9588400.1"/>
    </source>
</evidence>
<keyword evidence="6" id="KW-1185">Reference proteome</keyword>
<dbReference type="Gene3D" id="1.20.1070.10">
    <property type="entry name" value="Rhodopsin 7-helix transmembrane proteins"/>
    <property type="match status" value="1"/>
</dbReference>
<dbReference type="SUPFAM" id="SSF81321">
    <property type="entry name" value="Family A G protein-coupled receptor-like"/>
    <property type="match status" value="1"/>
</dbReference>
<evidence type="ECO:0000256" key="1">
    <source>
        <dbReference type="ARBA" id="ARBA00004370"/>
    </source>
</evidence>
<name>A0A6A5D1Z3_SCHHA</name>
<dbReference type="PROSITE" id="PS50262">
    <property type="entry name" value="G_PROTEIN_RECEP_F1_2"/>
    <property type="match status" value="1"/>
</dbReference>
<comment type="caution">
    <text evidence="5">The sequence shown here is derived from an EMBL/GenBank/DDBJ whole genome shotgun (WGS) entry which is preliminary data.</text>
</comment>
<reference evidence="5" key="2">
    <citation type="journal article" date="2019" name="Gigascience">
        <title>High-quality Schistosoma haematobium genome achieved by single-molecule and long-range sequencing.</title>
        <authorList>
            <person name="Stroehlein A.J."/>
            <person name="Korhonen P.K."/>
            <person name="Chong T.M."/>
            <person name="Lim Y.L."/>
            <person name="Chan K.G."/>
            <person name="Webster B."/>
            <person name="Rollinson D."/>
            <person name="Brindley P.J."/>
            <person name="Gasser R.B."/>
            <person name="Young N.D."/>
        </authorList>
    </citation>
    <scope>NUCLEOTIDE SEQUENCE</scope>
</reference>
<protein>
    <submittedName>
        <fullName evidence="5">Uncharacterized protein</fullName>
    </submittedName>
</protein>
<gene>
    <name evidence="5" type="ORF">MS3_00005812</name>
</gene>
<reference evidence="5" key="4">
    <citation type="journal article" date="2022" name="PLoS Pathog.">
        <title>Chromosome-level genome of Schistosoma haematobium underpins genome-wide explorations of molecular variation.</title>
        <authorList>
            <person name="Stroehlein A.J."/>
            <person name="Korhonen P.K."/>
            <person name="Lee V.V."/>
            <person name="Ralph S.A."/>
            <person name="Mentink-Kane M."/>
            <person name="You H."/>
            <person name="McManus D.P."/>
            <person name="Tchuente L.T."/>
            <person name="Stothard J.R."/>
            <person name="Kaur P."/>
            <person name="Dudchenko O."/>
            <person name="Aiden E.L."/>
            <person name="Yang B."/>
            <person name="Yang H."/>
            <person name="Emery A.M."/>
            <person name="Webster B.L."/>
            <person name="Brindley P.J."/>
            <person name="Rollinson D."/>
            <person name="Chang B.C.H."/>
            <person name="Gasser R.B."/>
            <person name="Young N.D."/>
        </authorList>
    </citation>
    <scope>NUCLEOTIDE SEQUENCE</scope>
</reference>